<dbReference type="InterPro" id="IPR046673">
    <property type="entry name" value="ToxA_N"/>
</dbReference>
<feature type="region of interest" description="Disordered" evidence="1">
    <location>
        <begin position="823"/>
        <end position="861"/>
    </location>
</feature>
<name>A0A7Y8C515_9PSED</name>
<evidence type="ECO:0000259" key="2">
    <source>
        <dbReference type="Pfam" id="PF20178"/>
    </source>
</evidence>
<proteinExistence type="predicted"/>
<evidence type="ECO:0000313" key="4">
    <source>
        <dbReference type="Proteomes" id="UP000539985"/>
    </source>
</evidence>
<organism evidence="3 4">
    <name type="scientific">Pseudomonas gingeri</name>
    <dbReference type="NCBI Taxonomy" id="117681"/>
    <lineage>
        <taxon>Bacteria</taxon>
        <taxon>Pseudomonadati</taxon>
        <taxon>Pseudomonadota</taxon>
        <taxon>Gammaproteobacteria</taxon>
        <taxon>Pseudomonadales</taxon>
        <taxon>Pseudomonadaceae</taxon>
        <taxon>Pseudomonas</taxon>
    </lineage>
</organism>
<dbReference type="EMBL" id="JACAQB010000018">
    <property type="protein sequence ID" value="NWB98926.1"/>
    <property type="molecule type" value="Genomic_DNA"/>
</dbReference>
<evidence type="ECO:0000313" key="3">
    <source>
        <dbReference type="EMBL" id="NWB98926.1"/>
    </source>
</evidence>
<reference evidence="3 4" key="1">
    <citation type="submission" date="2020-04" db="EMBL/GenBank/DDBJ databases">
        <title>Molecular characterization of pseudomonads from Agaricus bisporus reveal novel blotch 2 pathogens in Western Europe.</title>
        <authorList>
            <person name="Taparia T."/>
            <person name="Krijger M."/>
            <person name="Haynes E."/>
            <person name="Elpinstone J.G."/>
            <person name="Noble R."/>
            <person name="Van Der Wolf J."/>
        </authorList>
    </citation>
    <scope>NUCLEOTIDE SEQUENCE [LARGE SCALE GENOMIC DNA]</scope>
    <source>
        <strain evidence="3 4">H7001</strain>
    </source>
</reference>
<gene>
    <name evidence="3" type="ORF">HX882_23815</name>
</gene>
<dbReference type="RefSeq" id="WP_177104627.1">
    <property type="nucleotide sequence ID" value="NZ_JACAQB010000018.1"/>
</dbReference>
<accession>A0A7Y8C515</accession>
<feature type="domain" description="Dermonecrotic toxin N-terminal" evidence="2">
    <location>
        <begin position="383"/>
        <end position="608"/>
    </location>
</feature>
<evidence type="ECO:0000256" key="1">
    <source>
        <dbReference type="SAM" id="MobiDB-lite"/>
    </source>
</evidence>
<dbReference type="Pfam" id="PF20178">
    <property type="entry name" value="ToxA_N"/>
    <property type="match status" value="1"/>
</dbReference>
<sequence>MTDTSTPLRPSLLHEIEAAKALFAHPPTLREVALSAIQGYFFRSLDPQRNASRLYVGKLQWLERDGKRFSGGYQYRAVIDLVLEHFMTGVAPVFTAEHVLEIKLDSLPGERLIVDASAIQTVLGSWGDILLQLYQQALVDHWNAEDGQGASRLRRLSTILVRILSADREQHRAFLSIDLQQPEQQLALYGVRAVSKDTWGGAYPEALPVLVARRKERGIEQTPLVLSLAKGLFRADTTDLGQLVPLFMGPRANGRNIEYREHLLWQQGDPDLQLEQAFASLAETLLENQLQEISLIGLHAEWTLEDYQHRLDGITRPDGWFFTPVQAAPHVVVELPEALAALSDGLPHWLLGASSEDIGAYRALLEKLADVQRASGGQAFLDDVGDLPDFATKALLKKMAEDHPQTTDIANPDDIRLVLDKPIAVAVTGGGGGGWAPGMVEKVRMSLMDFALENLGGFRHADMAISIRHCGVEKPLPEWLTPDYVRGLVTAVDIGKTYLDALRAKLIDDTDEALRREKLFTEQLRVQLPMAALELKIRGEANFDESGYRTVEALLQPEAAKRQVAGQEIVLRPLAFKAETGATADVVASMFIIGPRDLRQGPFILYRPLLAKAGPQAAAFQKFQSAPGKNFCPHDNDSRPTPAVEPLLQYPTLTALFEALKQPGAVQDSILTWLSDQARRTYANGGFAEPHLRRSFEDDFAALLSVAPATLDDAVVQGDYLHHLFVSMASTLIALADRQSVSNAELRWNTLKEGAWQLFNVGLMFIRGPAAVAGWIFAVVASVDSDFRRLQEKDPGAKASAWADVLVNIAFILGHRLTHRQARAKTPQRIPIEEGQRSPTRATISEGPDRPLSMKLDNPVAPGTLTSRPTVSSFTLKIYPYPWPEPQTLGEVIASGDQKGLIRLKESNRLAAYFGGWLFAVKVDGEGNVQVIGPDARSEGFYLKNDGTGKWTPDLKLRLRGGSGRPGASVGKRRAALLEEKRREQEQRDSVRERFMAEHDRLDAVQRERAQALFPEQQALTTMERNPDRYTTQQWFARMERVGDRVKIFIEGYEQQISALRMNEAVFVRGYKGALFDTLHRFVMGMQLALDAIKIIELRFHRVMERLPYEDDSGRVLPEMLQIQQRENRASDLYIDWAEREKQAFTELGSYRNQELTDYQAIHDMRGEGSNVRGLKAIRACRLALYCFKELDARQLESDIWTKLDDLRNALASQSILDERSASPLAAEADMEVLNTCISQYNEALAMVEYKSGLLPQGSRLVWGDLFARHLVELQQEAERSLVERIEAQAPAQEEPDVPPAPAGARRKLIRTRRKQNYYGYVRDTPQDGHEVVELRDPQTGQPMDSFVEEEDGYWQPLPKPAAAPLPKPQPQPGLKRLVQMAESQIRLAVREVEMAKRQIPVAKDPVYLQDVLEVRARELEALAGQIDRALAESSSSVAQSEISAGKVQASELRLQAGTVRHEGLLARIAVTKSSAPDTERLLFLKEHSEVEIFRNGPRTKLGKDDFLQEYVVRDKATGKNIWVAHFHYPDKATAEELFVMRGVLGKDGKPQSHGAHLKRWAERFVGVKAQARAEQERFERIRQGQPGRALEVFRIWRSEISLGMARQLFFNAVEREVVVREQLRQL</sequence>
<comment type="caution">
    <text evidence="3">The sequence shown here is derived from an EMBL/GenBank/DDBJ whole genome shotgun (WGS) entry which is preliminary data.</text>
</comment>
<protein>
    <recommendedName>
        <fullName evidence="2">Dermonecrotic toxin N-terminal domain-containing protein</fullName>
    </recommendedName>
</protein>
<dbReference type="Proteomes" id="UP000539985">
    <property type="component" value="Unassembled WGS sequence"/>
</dbReference>